<reference evidence="1" key="1">
    <citation type="submission" date="2023-05" db="EMBL/GenBank/DDBJ databases">
        <authorList>
            <person name="Stuckert A."/>
        </authorList>
    </citation>
    <scope>NUCLEOTIDE SEQUENCE</scope>
</reference>
<organism evidence="1 2">
    <name type="scientific">Staurois parvus</name>
    <dbReference type="NCBI Taxonomy" id="386267"/>
    <lineage>
        <taxon>Eukaryota</taxon>
        <taxon>Metazoa</taxon>
        <taxon>Chordata</taxon>
        <taxon>Craniata</taxon>
        <taxon>Vertebrata</taxon>
        <taxon>Euteleostomi</taxon>
        <taxon>Amphibia</taxon>
        <taxon>Batrachia</taxon>
        <taxon>Anura</taxon>
        <taxon>Neobatrachia</taxon>
        <taxon>Ranoidea</taxon>
        <taxon>Ranidae</taxon>
        <taxon>Staurois</taxon>
    </lineage>
</organism>
<dbReference type="EMBL" id="CATNWA010017468">
    <property type="protein sequence ID" value="CAI9600768.1"/>
    <property type="molecule type" value="Genomic_DNA"/>
</dbReference>
<comment type="caution">
    <text evidence="1">The sequence shown here is derived from an EMBL/GenBank/DDBJ whole genome shotgun (WGS) entry which is preliminary data.</text>
</comment>
<evidence type="ECO:0000313" key="1">
    <source>
        <dbReference type="EMBL" id="CAI9600768.1"/>
    </source>
</evidence>
<evidence type="ECO:0000313" key="2">
    <source>
        <dbReference type="Proteomes" id="UP001162483"/>
    </source>
</evidence>
<dbReference type="Proteomes" id="UP001162483">
    <property type="component" value="Unassembled WGS sequence"/>
</dbReference>
<protein>
    <submittedName>
        <fullName evidence="1">Uncharacterized protein</fullName>
    </submittedName>
</protein>
<keyword evidence="2" id="KW-1185">Reference proteome</keyword>
<sequence length="97" mass="10372">MPSSATHQCPSVSATSQCCQSVSPIGAHKCCLSVPIIAAYQCPSVLHISAASSVRPHECPPVPLHQCHLISAHQCCLSVQPHQRTSVKEKITCLQNF</sequence>
<proteinExistence type="predicted"/>
<gene>
    <name evidence="1" type="ORF">SPARVUS_LOCUS12825586</name>
</gene>
<accession>A0ABN9FZQ5</accession>
<feature type="non-terminal residue" evidence="1">
    <location>
        <position position="97"/>
    </location>
</feature>
<name>A0ABN9FZQ5_9NEOB</name>